<sequence length="341" mass="39084">MSSKSVKRQVNNDNVWKANGLPEMEYCSLRRAAELLKCKVHDLLHFAEIRAIELCIKTQGFESALYSPMHYREKSEWENFCGGSLSVLLGLNPPIRGGGVSRFSPKFTHSIDFLNGKTTDSYFYEYADSPALRRPLVFLFGLWVIAGLTEWSIFSELPIKGEISLSALDFTLKEADYEFNPEKDDVFFVSPLTEHLYENNGLLKKRVTPIVTLTIDDLYITKIQINKIYSNIGGEVPILRNEEKNQSHVIKEHHTQIKAYENRLKIHKAITKLFALYPHNPNDDATNYRTTEGKIIIARIAKCLDYHAATLFDDRESPIKDDLTLRNIISDYLKDIGCKNE</sequence>
<organism evidence="1">
    <name type="scientific">Xenorhabdus bovienii str. oregonense</name>
    <dbReference type="NCBI Taxonomy" id="1398202"/>
    <lineage>
        <taxon>Bacteria</taxon>
        <taxon>Pseudomonadati</taxon>
        <taxon>Pseudomonadota</taxon>
        <taxon>Gammaproteobacteria</taxon>
        <taxon>Enterobacterales</taxon>
        <taxon>Morganellaceae</taxon>
        <taxon>Xenorhabdus</taxon>
    </lineage>
</organism>
<accession>A0A077PBH5</accession>
<protein>
    <submittedName>
        <fullName evidence="1">Uncharacterized protein</fullName>
    </submittedName>
</protein>
<dbReference type="RefSeq" id="WP_038258767.1">
    <property type="nucleotide sequence ID" value="NZ_CAWLUU010000220.1"/>
</dbReference>
<comment type="caution">
    <text evidence="1">The sequence shown here is derived from an EMBL/GenBank/DDBJ whole genome shotgun (WGS) entry which is preliminary data.</text>
</comment>
<proteinExistence type="predicted"/>
<dbReference type="AlphaFoldDB" id="A0A077PBH5"/>
<gene>
    <name evidence="1" type="ORF">XBO1_2520017</name>
</gene>
<name>A0A077PBH5_XENBV</name>
<dbReference type="HOGENOM" id="CLU_813663_0_0_6"/>
<reference evidence="1" key="1">
    <citation type="submission" date="2013-07" db="EMBL/GenBank/DDBJ databases">
        <title>Sub-species coevolution in mutualistic symbiosis.</title>
        <authorList>
            <person name="Murfin K."/>
            <person name="Klassen J."/>
            <person name="Lee M."/>
            <person name="Forst S."/>
            <person name="Stock P."/>
            <person name="Goodrich-Blair H."/>
        </authorList>
    </citation>
    <scope>NUCLEOTIDE SEQUENCE [LARGE SCALE GENOMIC DNA]</scope>
    <source>
        <strain evidence="1">Oregonense</strain>
    </source>
</reference>
<dbReference type="Proteomes" id="UP000028483">
    <property type="component" value="Unassembled WGS sequence"/>
</dbReference>
<evidence type="ECO:0000313" key="1">
    <source>
        <dbReference type="EMBL" id="CDH07046.1"/>
    </source>
</evidence>
<dbReference type="EMBL" id="CBSX010000171">
    <property type="protein sequence ID" value="CDH07046.1"/>
    <property type="molecule type" value="Genomic_DNA"/>
</dbReference>